<dbReference type="EMBL" id="BGPR01190996">
    <property type="protein sequence ID" value="GBM91269.1"/>
    <property type="molecule type" value="Genomic_DNA"/>
</dbReference>
<evidence type="ECO:0000313" key="3">
    <source>
        <dbReference type="Proteomes" id="UP000499080"/>
    </source>
</evidence>
<dbReference type="PANTHER" id="PTHR43802">
    <property type="entry name" value="ENOYL-COA HYDRATASE"/>
    <property type="match status" value="1"/>
</dbReference>
<comment type="caution">
    <text evidence="2">The sequence shown here is derived from an EMBL/GenBank/DDBJ whole genome shotgun (WGS) entry which is preliminary data.</text>
</comment>
<dbReference type="SUPFAM" id="SSF52096">
    <property type="entry name" value="ClpP/crotonase"/>
    <property type="match status" value="1"/>
</dbReference>
<dbReference type="AlphaFoldDB" id="A0A4Y2JPA2"/>
<name>A0A4Y2JPA2_ARAVE</name>
<evidence type="ECO:0000313" key="2">
    <source>
        <dbReference type="EMBL" id="GBM91269.1"/>
    </source>
</evidence>
<protein>
    <submittedName>
        <fullName evidence="2">Uncharacterized protein</fullName>
    </submittedName>
</protein>
<organism evidence="2 3">
    <name type="scientific">Araneus ventricosus</name>
    <name type="common">Orbweaver spider</name>
    <name type="synonym">Epeira ventricosa</name>
    <dbReference type="NCBI Taxonomy" id="182803"/>
    <lineage>
        <taxon>Eukaryota</taxon>
        <taxon>Metazoa</taxon>
        <taxon>Ecdysozoa</taxon>
        <taxon>Arthropoda</taxon>
        <taxon>Chelicerata</taxon>
        <taxon>Arachnida</taxon>
        <taxon>Araneae</taxon>
        <taxon>Araneomorphae</taxon>
        <taxon>Entelegynae</taxon>
        <taxon>Araneoidea</taxon>
        <taxon>Araneidae</taxon>
        <taxon>Araneus</taxon>
    </lineage>
</organism>
<accession>A0A4Y2JPA2</accession>
<gene>
    <name evidence="2" type="ORF">AVEN_166314_1</name>
</gene>
<reference evidence="2 3" key="1">
    <citation type="journal article" date="2019" name="Sci. Rep.">
        <title>Orb-weaving spider Araneus ventricosus genome elucidates the spidroin gene catalogue.</title>
        <authorList>
            <person name="Kono N."/>
            <person name="Nakamura H."/>
            <person name="Ohtoshi R."/>
            <person name="Moran D.A.P."/>
            <person name="Shinohara A."/>
            <person name="Yoshida Y."/>
            <person name="Fujiwara M."/>
            <person name="Mori M."/>
            <person name="Tomita M."/>
            <person name="Arakawa K."/>
        </authorList>
    </citation>
    <scope>NUCLEOTIDE SEQUENCE [LARGE SCALE GENOMIC DNA]</scope>
</reference>
<sequence length="53" mass="5698">VPLIDGGTVRLPKMIGLARALDLILTGRGVNGREAYEMGLVTKLCRKGEGKLF</sequence>
<dbReference type="InterPro" id="IPR029045">
    <property type="entry name" value="ClpP/crotonase-like_dom_sf"/>
</dbReference>
<dbReference type="OrthoDB" id="448450at2759"/>
<comment type="similarity">
    <text evidence="1">Belongs to the enoyl-CoA hydratase/isomerase family.</text>
</comment>
<evidence type="ECO:0000256" key="1">
    <source>
        <dbReference type="ARBA" id="ARBA00005254"/>
    </source>
</evidence>
<dbReference type="Proteomes" id="UP000499080">
    <property type="component" value="Unassembled WGS sequence"/>
</dbReference>
<dbReference type="PANTHER" id="PTHR43802:SF1">
    <property type="entry name" value="IP11341P-RELATED"/>
    <property type="match status" value="1"/>
</dbReference>
<proteinExistence type="inferred from homology"/>
<dbReference type="Gene3D" id="3.90.226.10">
    <property type="entry name" value="2-enoyl-CoA Hydratase, Chain A, domain 1"/>
    <property type="match status" value="1"/>
</dbReference>
<feature type="non-terminal residue" evidence="2">
    <location>
        <position position="1"/>
    </location>
</feature>
<keyword evidence="3" id="KW-1185">Reference proteome</keyword>